<dbReference type="EMBL" id="NCKW01000204">
    <property type="protein sequence ID" value="POM80997.1"/>
    <property type="molecule type" value="Genomic_DNA"/>
</dbReference>
<feature type="domain" description="EF-hand" evidence="1">
    <location>
        <begin position="91"/>
        <end position="126"/>
    </location>
</feature>
<proteinExistence type="predicted"/>
<reference evidence="2 3" key="1">
    <citation type="journal article" date="2017" name="Genome Biol. Evol.">
        <title>Phytophthora megakarya and P. palmivora, closely related causal agents of cacao black pod rot, underwent increases in genome sizes and gene numbers by different mechanisms.</title>
        <authorList>
            <person name="Ali S.S."/>
            <person name="Shao J."/>
            <person name="Lary D.J."/>
            <person name="Kronmiller B."/>
            <person name="Shen D."/>
            <person name="Strem M.D."/>
            <person name="Amoako-Attah I."/>
            <person name="Akrofi A.Y."/>
            <person name="Begoude B.A."/>
            <person name="Ten Hoopen G.M."/>
            <person name="Coulibaly K."/>
            <person name="Kebe B.I."/>
            <person name="Melnick R.L."/>
            <person name="Guiltinan M.J."/>
            <person name="Tyler B.M."/>
            <person name="Meinhardt L.W."/>
            <person name="Bailey B.A."/>
        </authorList>
    </citation>
    <scope>NUCLEOTIDE SEQUENCE [LARGE SCALE GENOMIC DNA]</scope>
    <source>
        <strain evidence="3">sbr112.9</strain>
    </source>
</reference>
<evidence type="ECO:0000259" key="1">
    <source>
        <dbReference type="PROSITE" id="PS50222"/>
    </source>
</evidence>
<dbReference type="Gene3D" id="1.10.238.10">
    <property type="entry name" value="EF-hand"/>
    <property type="match status" value="1"/>
</dbReference>
<organism evidence="2 3">
    <name type="scientific">Phytophthora palmivora</name>
    <dbReference type="NCBI Taxonomy" id="4796"/>
    <lineage>
        <taxon>Eukaryota</taxon>
        <taxon>Sar</taxon>
        <taxon>Stramenopiles</taxon>
        <taxon>Oomycota</taxon>
        <taxon>Peronosporomycetes</taxon>
        <taxon>Peronosporales</taxon>
        <taxon>Peronosporaceae</taxon>
        <taxon>Phytophthora</taxon>
    </lineage>
</organism>
<gene>
    <name evidence="2" type="ORF">PHPALM_1097</name>
</gene>
<dbReference type="SMART" id="SM00054">
    <property type="entry name" value="EFh"/>
    <property type="match status" value="1"/>
</dbReference>
<dbReference type="GO" id="GO:0005509">
    <property type="term" value="F:calcium ion binding"/>
    <property type="evidence" value="ECO:0007669"/>
    <property type="project" value="InterPro"/>
</dbReference>
<dbReference type="Pfam" id="PF00036">
    <property type="entry name" value="EF-hand_1"/>
    <property type="match status" value="1"/>
</dbReference>
<evidence type="ECO:0000313" key="2">
    <source>
        <dbReference type="EMBL" id="POM80997.1"/>
    </source>
</evidence>
<dbReference type="SUPFAM" id="SSF47473">
    <property type="entry name" value="EF-hand"/>
    <property type="match status" value="1"/>
</dbReference>
<dbReference type="InterPro" id="IPR002048">
    <property type="entry name" value="EF_hand_dom"/>
</dbReference>
<name>A0A2P4YT80_9STRA</name>
<dbReference type="Proteomes" id="UP000237271">
    <property type="component" value="Unassembled WGS sequence"/>
</dbReference>
<dbReference type="PROSITE" id="PS50222">
    <property type="entry name" value="EF_HAND_2"/>
    <property type="match status" value="1"/>
</dbReference>
<dbReference type="InterPro" id="IPR011992">
    <property type="entry name" value="EF-hand-dom_pair"/>
</dbReference>
<comment type="caution">
    <text evidence="2">The sequence shown here is derived from an EMBL/GenBank/DDBJ whole genome shotgun (WGS) entry which is preliminary data.</text>
</comment>
<evidence type="ECO:0000313" key="3">
    <source>
        <dbReference type="Proteomes" id="UP000237271"/>
    </source>
</evidence>
<sequence>MELRRQMLYNEHVGRRNVNELRNVNAMLLEHIISKNPEIKMLEQEIKTKNEIMEALRVDDDDIMATVMAREHDKTGQHYGNRSDPVVSSGLTREDVEEIYHEFDRDKDATLDFDEFVEVMANLYAHKKKPNLRR</sequence>
<accession>A0A2P4YT80</accession>
<dbReference type="OrthoDB" id="198766at2759"/>
<keyword evidence="3" id="KW-1185">Reference proteome</keyword>
<protein>
    <recommendedName>
        <fullName evidence="1">EF-hand domain-containing protein</fullName>
    </recommendedName>
</protein>
<dbReference type="AlphaFoldDB" id="A0A2P4YT80"/>